<name>K6E317_9BACI</name>
<evidence type="ECO:0000313" key="2">
    <source>
        <dbReference type="EMBL" id="EKN67586.1"/>
    </source>
</evidence>
<dbReference type="AlphaFoldDB" id="K6E317"/>
<gene>
    <name evidence="2" type="ORF">BABA_12680</name>
</gene>
<evidence type="ECO:0000259" key="1">
    <source>
        <dbReference type="Pfam" id="PF08338"/>
    </source>
</evidence>
<keyword evidence="3" id="KW-1185">Reference proteome</keyword>
<comment type="caution">
    <text evidence="2">The sequence shown here is derived from an EMBL/GenBank/DDBJ whole genome shotgun (WGS) entry which is preliminary data.</text>
</comment>
<dbReference type="EMBL" id="AJLS01000074">
    <property type="protein sequence ID" value="EKN67586.1"/>
    <property type="molecule type" value="Genomic_DNA"/>
</dbReference>
<protein>
    <submittedName>
        <fullName evidence="2">NAD dependent epimerase family protein</fullName>
    </submittedName>
</protein>
<sequence>MEDVIQAIVFAIENNKLCGPVNVTSPSPIKMKDFGKIIGTVLHRPHWLPVPSFAMKMLLGQKSALVLEGQHVVPKVLMEEGFEFKFPILQSALEDLLVK</sequence>
<dbReference type="eggNOG" id="COG1090">
    <property type="taxonomic scope" value="Bacteria"/>
</dbReference>
<organism evidence="2 3">
    <name type="scientific">Neobacillus bataviensis LMG 21833</name>
    <dbReference type="NCBI Taxonomy" id="1117379"/>
    <lineage>
        <taxon>Bacteria</taxon>
        <taxon>Bacillati</taxon>
        <taxon>Bacillota</taxon>
        <taxon>Bacilli</taxon>
        <taxon>Bacillales</taxon>
        <taxon>Bacillaceae</taxon>
        <taxon>Neobacillus</taxon>
    </lineage>
</organism>
<dbReference type="Pfam" id="PF08338">
    <property type="entry name" value="DUF1731"/>
    <property type="match status" value="1"/>
</dbReference>
<reference evidence="2 3" key="1">
    <citation type="journal article" date="2012" name="Front. Microbiol.">
        <title>Redundancy and modularity in membrane-associated dissimilatory nitrate reduction in Bacillus.</title>
        <authorList>
            <person name="Heylen K."/>
            <person name="Keltjens J."/>
        </authorList>
    </citation>
    <scope>NUCLEOTIDE SEQUENCE [LARGE SCALE GENOMIC DNA]</scope>
    <source>
        <strain evidence="3">LMG 21833T</strain>
    </source>
</reference>
<dbReference type="InterPro" id="IPR036291">
    <property type="entry name" value="NAD(P)-bd_dom_sf"/>
</dbReference>
<dbReference type="STRING" id="1117379.BABA_12680"/>
<proteinExistence type="predicted"/>
<dbReference type="Proteomes" id="UP000006316">
    <property type="component" value="Unassembled WGS sequence"/>
</dbReference>
<evidence type="ECO:0000313" key="3">
    <source>
        <dbReference type="Proteomes" id="UP000006316"/>
    </source>
</evidence>
<dbReference type="PANTHER" id="PTHR11092">
    <property type="entry name" value="SUGAR NUCLEOTIDE EPIMERASE RELATED"/>
    <property type="match status" value="1"/>
</dbReference>
<dbReference type="Gene3D" id="3.40.50.720">
    <property type="entry name" value="NAD(P)-binding Rossmann-like Domain"/>
    <property type="match status" value="1"/>
</dbReference>
<dbReference type="PATRIC" id="fig|1117379.3.peg.2635"/>
<dbReference type="InterPro" id="IPR013549">
    <property type="entry name" value="DUF1731"/>
</dbReference>
<dbReference type="SUPFAM" id="SSF51735">
    <property type="entry name" value="NAD(P)-binding Rossmann-fold domains"/>
    <property type="match status" value="1"/>
</dbReference>
<feature type="domain" description="DUF1731" evidence="1">
    <location>
        <begin position="50"/>
        <end position="96"/>
    </location>
</feature>
<accession>K6E317</accession>
<dbReference type="PANTHER" id="PTHR11092:SF0">
    <property type="entry name" value="EPIMERASE FAMILY PROTEIN SDR39U1"/>
    <property type="match status" value="1"/>
</dbReference>